<evidence type="ECO:0000313" key="2">
    <source>
        <dbReference type="EMBL" id="MPC77906.1"/>
    </source>
</evidence>
<feature type="compositionally biased region" description="Gly residues" evidence="1">
    <location>
        <begin position="63"/>
        <end position="73"/>
    </location>
</feature>
<dbReference type="Proteomes" id="UP000324222">
    <property type="component" value="Unassembled WGS sequence"/>
</dbReference>
<accession>A0A5B7I7J6</accession>
<name>A0A5B7I7J6_PORTR</name>
<evidence type="ECO:0000313" key="3">
    <source>
        <dbReference type="Proteomes" id="UP000324222"/>
    </source>
</evidence>
<dbReference type="EMBL" id="VSRR010047072">
    <property type="protein sequence ID" value="MPC77906.1"/>
    <property type="molecule type" value="Genomic_DNA"/>
</dbReference>
<protein>
    <submittedName>
        <fullName evidence="2">Uncharacterized protein</fullName>
    </submittedName>
</protein>
<feature type="compositionally biased region" description="Basic residues" evidence="1">
    <location>
        <begin position="76"/>
        <end position="87"/>
    </location>
</feature>
<reference evidence="2 3" key="1">
    <citation type="submission" date="2019-05" db="EMBL/GenBank/DDBJ databases">
        <title>Another draft genome of Portunus trituberculatus and its Hox gene families provides insights of decapod evolution.</title>
        <authorList>
            <person name="Jeong J.-H."/>
            <person name="Song I."/>
            <person name="Kim S."/>
            <person name="Choi T."/>
            <person name="Kim D."/>
            <person name="Ryu S."/>
            <person name="Kim W."/>
        </authorList>
    </citation>
    <scope>NUCLEOTIDE SEQUENCE [LARGE SCALE GENOMIC DNA]</scope>
    <source>
        <tissue evidence="2">Muscle</tissue>
    </source>
</reference>
<evidence type="ECO:0000256" key="1">
    <source>
        <dbReference type="SAM" id="MobiDB-lite"/>
    </source>
</evidence>
<comment type="caution">
    <text evidence="2">The sequence shown here is derived from an EMBL/GenBank/DDBJ whole genome shotgun (WGS) entry which is preliminary data.</text>
</comment>
<dbReference type="AlphaFoldDB" id="A0A5B7I7J6"/>
<organism evidence="2 3">
    <name type="scientific">Portunus trituberculatus</name>
    <name type="common">Swimming crab</name>
    <name type="synonym">Neptunus trituberculatus</name>
    <dbReference type="NCBI Taxonomy" id="210409"/>
    <lineage>
        <taxon>Eukaryota</taxon>
        <taxon>Metazoa</taxon>
        <taxon>Ecdysozoa</taxon>
        <taxon>Arthropoda</taxon>
        <taxon>Crustacea</taxon>
        <taxon>Multicrustacea</taxon>
        <taxon>Malacostraca</taxon>
        <taxon>Eumalacostraca</taxon>
        <taxon>Eucarida</taxon>
        <taxon>Decapoda</taxon>
        <taxon>Pleocyemata</taxon>
        <taxon>Brachyura</taxon>
        <taxon>Eubrachyura</taxon>
        <taxon>Portunoidea</taxon>
        <taxon>Portunidae</taxon>
        <taxon>Portuninae</taxon>
        <taxon>Portunus</taxon>
    </lineage>
</organism>
<gene>
    <name evidence="2" type="ORF">E2C01_072375</name>
</gene>
<feature type="region of interest" description="Disordered" evidence="1">
    <location>
        <begin position="62"/>
        <end position="91"/>
    </location>
</feature>
<keyword evidence="3" id="KW-1185">Reference proteome</keyword>
<proteinExistence type="predicted"/>
<sequence>MYVGYLCKAPQYWLAAGGEGVCVPDRCRATNRTVRSRHLQRLTIVEEDRGISRREVFEEELPWGGGGGEGGTGAREKRRRRRRHTQAHSHTLNSLALSRSLAPSLSSLSRSALTQFCLSHSSTSSWPRNSVTVGRGVPWLSLARLSSLPPGLVGTRLALVIKAPDPQCRGPHCLFQHARGRGGGLRCSRAFKGISVAFFMVTEGA</sequence>